<dbReference type="OrthoDB" id="1521787at2"/>
<organism evidence="3 4">
    <name type="scientific">Jiulongibacter sediminis</name>
    <dbReference type="NCBI Taxonomy" id="1605367"/>
    <lineage>
        <taxon>Bacteria</taxon>
        <taxon>Pseudomonadati</taxon>
        <taxon>Bacteroidota</taxon>
        <taxon>Cytophagia</taxon>
        <taxon>Cytophagales</taxon>
        <taxon>Leadbetterellaceae</taxon>
        <taxon>Jiulongibacter</taxon>
    </lineage>
</organism>
<dbReference type="PANTHER" id="PTHR12147:SF26">
    <property type="entry name" value="PEPTIDASE M28 DOMAIN-CONTAINING PROTEIN"/>
    <property type="match status" value="1"/>
</dbReference>
<feature type="chain" id="PRO_5006135765" description="Peptidase M28 domain-containing protein" evidence="1">
    <location>
        <begin position="20"/>
        <end position="537"/>
    </location>
</feature>
<dbReference type="STRING" id="1605367.AFM12_03760"/>
<dbReference type="AlphaFoldDB" id="A0A0P7BFR1"/>
<dbReference type="RefSeq" id="WP_082391183.1">
    <property type="nucleotide sequence ID" value="NZ_JXSZ01000005.1"/>
</dbReference>
<dbReference type="PANTHER" id="PTHR12147">
    <property type="entry name" value="METALLOPEPTIDASE M28 FAMILY MEMBER"/>
    <property type="match status" value="1"/>
</dbReference>
<proteinExistence type="predicted"/>
<dbReference type="Pfam" id="PF04389">
    <property type="entry name" value="Peptidase_M28"/>
    <property type="match status" value="1"/>
</dbReference>
<dbReference type="CDD" id="cd04820">
    <property type="entry name" value="PA_M28_1_1"/>
    <property type="match status" value="1"/>
</dbReference>
<comment type="caution">
    <text evidence="3">The sequence shown here is derived from an EMBL/GenBank/DDBJ whole genome shotgun (WGS) entry which is preliminary data.</text>
</comment>
<dbReference type="InterPro" id="IPR045175">
    <property type="entry name" value="M28_fam"/>
</dbReference>
<dbReference type="SUPFAM" id="SSF53187">
    <property type="entry name" value="Zn-dependent exopeptidases"/>
    <property type="match status" value="1"/>
</dbReference>
<dbReference type="GO" id="GO:0006508">
    <property type="term" value="P:proteolysis"/>
    <property type="evidence" value="ECO:0007669"/>
    <property type="project" value="InterPro"/>
</dbReference>
<keyword evidence="4" id="KW-1185">Reference proteome</keyword>
<dbReference type="PATRIC" id="fig|1605367.3.peg.2100"/>
<evidence type="ECO:0000256" key="1">
    <source>
        <dbReference type="SAM" id="SignalP"/>
    </source>
</evidence>
<dbReference type="Gene3D" id="3.50.30.30">
    <property type="match status" value="1"/>
</dbReference>
<evidence type="ECO:0000313" key="4">
    <source>
        <dbReference type="Proteomes" id="UP000050454"/>
    </source>
</evidence>
<dbReference type="GO" id="GO:0008235">
    <property type="term" value="F:metalloexopeptidase activity"/>
    <property type="evidence" value="ECO:0007669"/>
    <property type="project" value="InterPro"/>
</dbReference>
<dbReference type="Proteomes" id="UP000050454">
    <property type="component" value="Unassembled WGS sequence"/>
</dbReference>
<dbReference type="EMBL" id="LGTQ01000005">
    <property type="protein sequence ID" value="KPM49710.1"/>
    <property type="molecule type" value="Genomic_DNA"/>
</dbReference>
<dbReference type="SUPFAM" id="SSF52025">
    <property type="entry name" value="PA domain"/>
    <property type="match status" value="1"/>
</dbReference>
<dbReference type="InterPro" id="IPR007484">
    <property type="entry name" value="Peptidase_M28"/>
</dbReference>
<accession>A0A0P7BFR1</accession>
<name>A0A0P7BFR1_9BACT</name>
<dbReference type="Gene3D" id="3.40.630.10">
    <property type="entry name" value="Zn peptidases"/>
    <property type="match status" value="1"/>
</dbReference>
<sequence length="537" mass="59398">MKSILLLCGLILTGFLSIAQHPELENIDPHKIEGHMRFLADDLLKGRAVGSEGFEIASAYVQSQLISIGLQPAADDGTFIQPVPLKRATVLPEKSYLSIDQEKLSWGDEYILSPYFEAKVTEINAPLVFVGFGVTAPEFDYDDYKGVDVKGKIVVYINDAPASFPSNEKTYYTTGTVKYETALKNGAIGVISFMHPENNRRPWEGTVSRAKNGRFLWTDPSGNNPASHPDLKAVATFNSDKLESLFGDQYPSFKYSLDELSSSKPASFEMNKTAELHIETQHENVMSSNLLAEIEGSDPDLKDEYLVYAAHLDHLGIGRAVNGDSIYNGAHDNASGVAILLEIARTFKSLNPAPKRSVLFAIVTAEESGLLGSDYLAHFPSKGKEQMVANIAMDMPFFFHPILDIVPYGAAHSSLGENTKKATEYLGLGISDDPFPEQVIFIRSDHYSFIKKGIPALFIKSGFKTVPSDTIDRSKKDVEWRRTHYHTPQDDMNQLFDFSAAAMHVKVNYLIGKQVVNDSSKPSWNLGDFFGSKMGKK</sequence>
<dbReference type="InterPro" id="IPR046450">
    <property type="entry name" value="PA_dom_sf"/>
</dbReference>
<feature type="signal peptide" evidence="1">
    <location>
        <begin position="1"/>
        <end position="19"/>
    </location>
</feature>
<reference evidence="3 4" key="1">
    <citation type="submission" date="2015-07" db="EMBL/GenBank/DDBJ databases">
        <title>The draft genome sequence of Leadbetterella sp. JN14-9.</title>
        <authorList>
            <person name="Liu Y."/>
            <person name="Du J."/>
            <person name="Shao Z."/>
        </authorList>
    </citation>
    <scope>NUCLEOTIDE SEQUENCE [LARGE SCALE GENOMIC DNA]</scope>
    <source>
        <strain evidence="3 4">JN14-9</strain>
    </source>
</reference>
<protein>
    <recommendedName>
        <fullName evidence="2">Peptidase M28 domain-containing protein</fullName>
    </recommendedName>
</protein>
<evidence type="ECO:0000259" key="2">
    <source>
        <dbReference type="Pfam" id="PF04389"/>
    </source>
</evidence>
<feature type="domain" description="Peptidase M28" evidence="2">
    <location>
        <begin position="289"/>
        <end position="495"/>
    </location>
</feature>
<gene>
    <name evidence="3" type="ORF">AFM12_03760</name>
</gene>
<evidence type="ECO:0000313" key="3">
    <source>
        <dbReference type="EMBL" id="KPM49710.1"/>
    </source>
</evidence>
<keyword evidence="1" id="KW-0732">Signal</keyword>